<keyword evidence="2" id="KW-1185">Reference proteome</keyword>
<organism evidence="1 2">
    <name type="scientific">Streptomyces yaizuensis</name>
    <dbReference type="NCBI Taxonomy" id="2989713"/>
    <lineage>
        <taxon>Bacteria</taxon>
        <taxon>Bacillati</taxon>
        <taxon>Actinomycetota</taxon>
        <taxon>Actinomycetes</taxon>
        <taxon>Kitasatosporales</taxon>
        <taxon>Streptomycetaceae</taxon>
        <taxon>Streptomyces</taxon>
    </lineage>
</organism>
<accession>A0ABQ5NXZ4</accession>
<reference evidence="1 2" key="1">
    <citation type="submission" date="2022-10" db="EMBL/GenBank/DDBJ databases">
        <title>Draft genome sequence of Streptomyces sp. YSPA8.</title>
        <authorList>
            <person name="Moriuchi R."/>
            <person name="Dohra H."/>
            <person name="Yamamura H."/>
            <person name="Kodani S."/>
        </authorList>
    </citation>
    <scope>NUCLEOTIDE SEQUENCE [LARGE SCALE GENOMIC DNA]</scope>
    <source>
        <strain evidence="1 2">YSPA8</strain>
    </source>
</reference>
<dbReference type="EMBL" id="BSBI01000004">
    <property type="protein sequence ID" value="GLF95250.1"/>
    <property type="molecule type" value="Genomic_DNA"/>
</dbReference>
<name>A0ABQ5NXZ4_9ACTN</name>
<proteinExistence type="predicted"/>
<evidence type="ECO:0000313" key="1">
    <source>
        <dbReference type="EMBL" id="GLF95250.1"/>
    </source>
</evidence>
<comment type="caution">
    <text evidence="1">The sequence shown here is derived from an EMBL/GenBank/DDBJ whole genome shotgun (WGS) entry which is preliminary data.</text>
</comment>
<protein>
    <submittedName>
        <fullName evidence="1">Uncharacterized protein</fullName>
    </submittedName>
</protein>
<dbReference type="Proteomes" id="UP001291653">
    <property type="component" value="Unassembled WGS sequence"/>
</dbReference>
<dbReference type="RefSeq" id="WP_323447297.1">
    <property type="nucleotide sequence ID" value="NZ_BSBI01000004.1"/>
</dbReference>
<evidence type="ECO:0000313" key="2">
    <source>
        <dbReference type="Proteomes" id="UP001291653"/>
    </source>
</evidence>
<gene>
    <name evidence="1" type="ORF">SYYSPA8_13155</name>
</gene>
<sequence>MSHVPTSAVEPQLSFSIESDVVDHRRIGERLRPPASQAVIDKSVAAGIATGLSQELAETLAAAAADQQQLRRALRSPKVQRFGSEEFEYIEFDVVTWRVLPSPDNIRFEDEHARGTIGMPRFGAVEGEALLTFEMNSADKLIDAMAPRIADMVANNPHVGSILDRGIETPGWLSAVRVITDLGAVTRLESTDGFGRTVASHEGLGITFKDVAWNLRPGSRRATNLLRDLVEWAGSDMVTDEQARKVRCSIMPNARVVIGFSAPRGFDRARRRFVAHLHMAPPMNFSTATTLNAKANAAVDNLYERGLLPVPSGMTAEGVRDILDGSDREHDLRPDEVAVLACGALNPHANKRQARAVNEAIVDLTGAKPKLEERTQLAAEVALRGFPADKRLTALRSSLDRAWRWSVLRGVELTRSSPLDLLPEALRELVQAGEGAGPAIAELAALASYHLVGGRTQLLTRSEFGGRGSNTEPQQIMRQLAKTDVGLRQLCQIVLDGRAGRDPQELAKGTMPQDKRIVDADILTPGRLRELADLFEGEGITHASPEDRFAMALKEFQARLDDLLDAAQRVGDVTGQDGVALVDTQGYDNSNMRNTLVEITDLVSEWRGARRRADRMRADLDESGDAR</sequence>